<dbReference type="AlphaFoldDB" id="A0A0V0QYR9"/>
<feature type="compositionally biased region" description="Basic and acidic residues" evidence="1">
    <location>
        <begin position="340"/>
        <end position="351"/>
    </location>
</feature>
<comment type="caution">
    <text evidence="2">The sequence shown here is derived from an EMBL/GenBank/DDBJ whole genome shotgun (WGS) entry which is preliminary data.</text>
</comment>
<feature type="compositionally biased region" description="Basic and acidic residues" evidence="1">
    <location>
        <begin position="291"/>
        <end position="318"/>
    </location>
</feature>
<protein>
    <submittedName>
        <fullName evidence="2">Uncharacterized protein</fullName>
    </submittedName>
</protein>
<evidence type="ECO:0000313" key="2">
    <source>
        <dbReference type="EMBL" id="KRX07380.1"/>
    </source>
</evidence>
<feature type="region of interest" description="Disordered" evidence="1">
    <location>
        <begin position="340"/>
        <end position="392"/>
    </location>
</feature>
<feature type="compositionally biased region" description="Basic and acidic residues" evidence="1">
    <location>
        <begin position="364"/>
        <end position="392"/>
    </location>
</feature>
<evidence type="ECO:0000313" key="3">
    <source>
        <dbReference type="Proteomes" id="UP000054937"/>
    </source>
</evidence>
<evidence type="ECO:0000256" key="1">
    <source>
        <dbReference type="SAM" id="MobiDB-lite"/>
    </source>
</evidence>
<keyword evidence="3" id="KW-1185">Reference proteome</keyword>
<dbReference type="InParanoid" id="A0A0V0QYR9"/>
<proteinExistence type="predicted"/>
<dbReference type="EMBL" id="LDAU01000084">
    <property type="protein sequence ID" value="KRX07380.1"/>
    <property type="molecule type" value="Genomic_DNA"/>
</dbReference>
<feature type="compositionally biased region" description="Basic and acidic residues" evidence="1">
    <location>
        <begin position="149"/>
        <end position="168"/>
    </location>
</feature>
<accession>A0A0V0QYR9</accession>
<name>A0A0V0QYR9_PSEPJ</name>
<feature type="compositionally biased region" description="Acidic residues" evidence="1">
    <location>
        <begin position="281"/>
        <end position="290"/>
    </location>
</feature>
<reference evidence="2 3" key="1">
    <citation type="journal article" date="2015" name="Sci. Rep.">
        <title>Genome of the facultative scuticociliatosis pathogen Pseudocohnilembus persalinus provides insight into its virulence through horizontal gene transfer.</title>
        <authorList>
            <person name="Xiong J."/>
            <person name="Wang G."/>
            <person name="Cheng J."/>
            <person name="Tian M."/>
            <person name="Pan X."/>
            <person name="Warren A."/>
            <person name="Jiang C."/>
            <person name="Yuan D."/>
            <person name="Miao W."/>
        </authorList>
    </citation>
    <scope>NUCLEOTIDE SEQUENCE [LARGE SCALE GENOMIC DNA]</scope>
    <source>
        <strain evidence="2">36N120E</strain>
    </source>
</reference>
<organism evidence="2 3">
    <name type="scientific">Pseudocohnilembus persalinus</name>
    <name type="common">Ciliate</name>
    <dbReference type="NCBI Taxonomy" id="266149"/>
    <lineage>
        <taxon>Eukaryota</taxon>
        <taxon>Sar</taxon>
        <taxon>Alveolata</taxon>
        <taxon>Ciliophora</taxon>
        <taxon>Intramacronucleata</taxon>
        <taxon>Oligohymenophorea</taxon>
        <taxon>Scuticociliatia</taxon>
        <taxon>Philasterida</taxon>
        <taxon>Pseudocohnilembidae</taxon>
        <taxon>Pseudocohnilembus</taxon>
    </lineage>
</organism>
<dbReference type="Proteomes" id="UP000054937">
    <property type="component" value="Unassembled WGS sequence"/>
</dbReference>
<feature type="region of interest" description="Disordered" evidence="1">
    <location>
        <begin position="262"/>
        <end position="318"/>
    </location>
</feature>
<feature type="region of interest" description="Disordered" evidence="1">
    <location>
        <begin position="130"/>
        <end position="182"/>
    </location>
</feature>
<sequence length="413" mass="50367">MNTQEIINNYVQKQKIESMNSKEFNQYLVNQKTNVIKNELNNDMDLENNYDVEQDEKWEYQNYFQQKQEQLYGYIEQAEKINQQEQNEQIHNGDQFFETKYIPVQEKQKSSKDNISKQNIKDGFNELENQQDQLQHEENQEVSSNQLNGEKEKKQESSQKQDDLKDNSEDNNENQIDDIFDKEEKLREFYNEQQKNIMEEFEKLNLNEKKQDLKVFEDIQLDKKQKQNVHRSLLDDWEQVQQEEILNDEQLENYIKNQFFRKADKQNDEENQELINQEQQQSEDIEFDKDDDQKQFQTQKEKEQEEKLEALNEQEQKDKEMKAWKKICLKEEEEYFAELDKIQKQNEKQNEDENNDNDNNQQEQQEKIDLENEEIKKAQQKFEQEVSKENQIHIDEIPDERLRKLLKKTGLLE</sequence>
<gene>
    <name evidence="2" type="ORF">PPERSA_06995</name>
</gene>
<feature type="compositionally biased region" description="Acidic residues" evidence="1">
    <location>
        <begin position="169"/>
        <end position="181"/>
    </location>
</feature>